<gene>
    <name evidence="3" type="ORF">Snoj_04470</name>
</gene>
<proteinExistence type="predicted"/>
<dbReference type="EMBL" id="BNEC01000003">
    <property type="protein sequence ID" value="GHI66529.1"/>
    <property type="molecule type" value="Genomic_DNA"/>
</dbReference>
<reference evidence="4" key="1">
    <citation type="submission" date="2023-07" db="EMBL/GenBank/DDBJ databases">
        <title>Whole genome shotgun sequence of Streptomyces nojiriensis NBRC 13794.</title>
        <authorList>
            <person name="Komaki H."/>
            <person name="Tamura T."/>
        </authorList>
    </citation>
    <scope>NUCLEOTIDE SEQUENCE [LARGE SCALE GENOMIC DNA]</scope>
    <source>
        <strain evidence="4">NBRC 13794</strain>
    </source>
</reference>
<feature type="domain" description="Cyanobacterial TRADD-N associated 2 transmembrane" evidence="2">
    <location>
        <begin position="174"/>
        <end position="247"/>
    </location>
</feature>
<evidence type="ECO:0000313" key="3">
    <source>
        <dbReference type="EMBL" id="GHI66529.1"/>
    </source>
</evidence>
<dbReference type="InterPro" id="IPR048567">
    <property type="entry name" value="CyanoTRADDas_TM"/>
</dbReference>
<protein>
    <recommendedName>
        <fullName evidence="2">Cyanobacterial TRADD-N associated 2 transmembrane domain-containing protein</fullName>
    </recommendedName>
</protein>
<keyword evidence="4" id="KW-1185">Reference proteome</keyword>
<feature type="transmembrane region" description="Helical" evidence="1">
    <location>
        <begin position="179"/>
        <end position="204"/>
    </location>
</feature>
<comment type="caution">
    <text evidence="3">The sequence shown here is derived from an EMBL/GenBank/DDBJ whole genome shotgun (WGS) entry which is preliminary data.</text>
</comment>
<feature type="transmembrane region" description="Helical" evidence="1">
    <location>
        <begin position="216"/>
        <end position="237"/>
    </location>
</feature>
<sequence>MGALIEVIPDMNLTRRIRRALPVSKKRQKREWFENEKKAKEKAEAEVRAREARDAEVGAKTRRIEARRRECQKARWKRDFTGWAFVAAGLAGGTWAGYFGLLHHYLLLVLCGTFYGILFTLIGLYVLSNKMVEIELRALDDEVELLDTKDKAPAVKSYRLFQQHQQELKRYYDQSLSHAAILFFTGIACMLVGLSIVVATLYILMRPSKLELSGQILIGALGAISAILSNFIAAIFLKMFKTAAESLSAQHRQLTAIHFLHFGNFLAEKVGSEQLRDDTLSEMCKSLAAALKAPEGGPGPP</sequence>
<evidence type="ECO:0000313" key="4">
    <source>
        <dbReference type="Proteomes" id="UP000613974"/>
    </source>
</evidence>
<organism evidence="3 4">
    <name type="scientific">Streptomyces nojiriensis</name>
    <dbReference type="NCBI Taxonomy" id="66374"/>
    <lineage>
        <taxon>Bacteria</taxon>
        <taxon>Bacillati</taxon>
        <taxon>Actinomycetota</taxon>
        <taxon>Actinomycetes</taxon>
        <taxon>Kitasatosporales</taxon>
        <taxon>Streptomycetaceae</taxon>
        <taxon>Streptomyces</taxon>
    </lineage>
</organism>
<keyword evidence="1" id="KW-1133">Transmembrane helix</keyword>
<keyword evidence="1" id="KW-0472">Membrane</keyword>
<name>A0ABQ3SEI9_9ACTN</name>
<dbReference type="Pfam" id="PF20712">
    <property type="entry name" value="CyanoTRADDas_TM"/>
    <property type="match status" value="1"/>
</dbReference>
<keyword evidence="1" id="KW-0812">Transmembrane</keyword>
<accession>A0ABQ3SEI9</accession>
<evidence type="ECO:0000259" key="2">
    <source>
        <dbReference type="Pfam" id="PF20712"/>
    </source>
</evidence>
<dbReference type="Proteomes" id="UP000613974">
    <property type="component" value="Unassembled WGS sequence"/>
</dbReference>
<feature type="transmembrane region" description="Helical" evidence="1">
    <location>
        <begin position="80"/>
        <end position="99"/>
    </location>
</feature>
<evidence type="ECO:0000256" key="1">
    <source>
        <dbReference type="SAM" id="Phobius"/>
    </source>
</evidence>
<feature type="transmembrane region" description="Helical" evidence="1">
    <location>
        <begin position="105"/>
        <end position="127"/>
    </location>
</feature>